<feature type="region of interest" description="Disordered" evidence="1">
    <location>
        <begin position="233"/>
        <end position="290"/>
    </location>
</feature>
<reference evidence="2 3" key="1">
    <citation type="submission" date="2016-07" db="EMBL/GenBank/DDBJ databases">
        <title>Pervasive Adenine N6-methylation of Active Genes in Fungi.</title>
        <authorList>
            <consortium name="DOE Joint Genome Institute"/>
            <person name="Mondo S.J."/>
            <person name="Dannebaum R.O."/>
            <person name="Kuo R.C."/>
            <person name="Labutti K."/>
            <person name="Haridas S."/>
            <person name="Kuo A."/>
            <person name="Salamov A."/>
            <person name="Ahrendt S.R."/>
            <person name="Lipzen A."/>
            <person name="Sullivan W."/>
            <person name="Andreopoulos W.B."/>
            <person name="Clum A."/>
            <person name="Lindquist E."/>
            <person name="Daum C."/>
            <person name="Ramamoorthy G.K."/>
            <person name="Gryganskyi A."/>
            <person name="Culley D."/>
            <person name="Magnuson J.K."/>
            <person name="James T.Y."/>
            <person name="O'Malley M.A."/>
            <person name="Stajich J.E."/>
            <person name="Spatafora J.W."/>
            <person name="Visel A."/>
            <person name="Grigoriev I.V."/>
        </authorList>
    </citation>
    <scope>NUCLEOTIDE SEQUENCE [LARGE SCALE GENOMIC DNA]</scope>
    <source>
        <strain evidence="2 3">NRRL 1336</strain>
    </source>
</reference>
<gene>
    <name evidence="2" type="ORF">BCR42DRAFT_401633</name>
</gene>
<accession>A0A1X2J2N6</accession>
<sequence>MTCMTTKESRLSLPGAYCHGNDMSATTSTSLLDTYQQDGVVDPAVHHTQSDNKLAIISPIFFSPSVTPGSLRTSLPGTWVDSSPYQLQQENNKNEYTHSNDTLHQLEQHHHHSYHRRQLLHQQQQPTSISSSVPTSSSSALITETPSTSSSPSLSSPVLDHVDMNHLRQTIASLRERAEQLEQTDLVVKKSIEVVAKKRLLAERRQYAQWDWCDQPGGGGGGCGGDKVESVRHNIGGVAESSTSRSSSVPVLDDMNETDHSDDDEEEDDDEQGDNHQHYDGCGGDWEWID</sequence>
<feature type="compositionally biased region" description="Low complexity" evidence="1">
    <location>
        <begin position="120"/>
        <end position="157"/>
    </location>
</feature>
<dbReference type="Proteomes" id="UP000193560">
    <property type="component" value="Unassembled WGS sequence"/>
</dbReference>
<keyword evidence="3" id="KW-1185">Reference proteome</keyword>
<feature type="compositionally biased region" description="Acidic residues" evidence="1">
    <location>
        <begin position="254"/>
        <end position="272"/>
    </location>
</feature>
<feature type="compositionally biased region" description="Basic residues" evidence="1">
    <location>
        <begin position="109"/>
        <end position="119"/>
    </location>
</feature>
<protein>
    <submittedName>
        <fullName evidence="2">Uncharacterized protein</fullName>
    </submittedName>
</protein>
<organism evidence="2 3">
    <name type="scientific">Absidia repens</name>
    <dbReference type="NCBI Taxonomy" id="90262"/>
    <lineage>
        <taxon>Eukaryota</taxon>
        <taxon>Fungi</taxon>
        <taxon>Fungi incertae sedis</taxon>
        <taxon>Mucoromycota</taxon>
        <taxon>Mucoromycotina</taxon>
        <taxon>Mucoromycetes</taxon>
        <taxon>Mucorales</taxon>
        <taxon>Cunninghamellaceae</taxon>
        <taxon>Absidia</taxon>
    </lineage>
</organism>
<dbReference type="AlphaFoldDB" id="A0A1X2J2N6"/>
<dbReference type="EMBL" id="MCGE01000001">
    <property type="protein sequence ID" value="ORZ26127.1"/>
    <property type="molecule type" value="Genomic_DNA"/>
</dbReference>
<dbReference type="OrthoDB" id="2289948at2759"/>
<evidence type="ECO:0000313" key="3">
    <source>
        <dbReference type="Proteomes" id="UP000193560"/>
    </source>
</evidence>
<evidence type="ECO:0000256" key="1">
    <source>
        <dbReference type="SAM" id="MobiDB-lite"/>
    </source>
</evidence>
<comment type="caution">
    <text evidence="2">The sequence shown here is derived from an EMBL/GenBank/DDBJ whole genome shotgun (WGS) entry which is preliminary data.</text>
</comment>
<proteinExistence type="predicted"/>
<name>A0A1X2J2N6_9FUNG</name>
<evidence type="ECO:0000313" key="2">
    <source>
        <dbReference type="EMBL" id="ORZ26127.1"/>
    </source>
</evidence>
<feature type="region of interest" description="Disordered" evidence="1">
    <location>
        <begin position="107"/>
        <end position="159"/>
    </location>
</feature>